<keyword evidence="2" id="KW-1185">Reference proteome</keyword>
<gene>
    <name evidence="1" type="ORF">NMY3_01641</name>
</gene>
<name>A0A654LWJ7_9ARCH</name>
<dbReference type="EMBL" id="CP012850">
    <property type="protein sequence ID" value="ALI35844.1"/>
    <property type="molecule type" value="Genomic_DNA"/>
</dbReference>
<proteinExistence type="predicted"/>
<sequence>MNTLLDHDKVLTAGGDQFFKTAFFYRGRENDEIAIVDRHN</sequence>
<dbReference type="Proteomes" id="UP000058925">
    <property type="component" value="Chromosome"/>
</dbReference>
<accession>A0A654LWJ7</accession>
<evidence type="ECO:0000313" key="1">
    <source>
        <dbReference type="EMBL" id="ALI35844.1"/>
    </source>
</evidence>
<dbReference type="KEGG" id="taa:NMY3_01641"/>
<evidence type="ECO:0000313" key="2">
    <source>
        <dbReference type="Proteomes" id="UP000058925"/>
    </source>
</evidence>
<protein>
    <submittedName>
        <fullName evidence="1">Uncharacterized protein</fullName>
    </submittedName>
</protein>
<reference evidence="2" key="1">
    <citation type="submission" date="2015-10" db="EMBL/GenBank/DDBJ databases">
        <title>Niche specialization of a soil ammonia-oxidizing archaeon, Candidatus Nitrosocosmicus oleophilus.</title>
        <authorList>
            <person name="Jung M.-Y."/>
            <person name="Rhee S.-K."/>
        </authorList>
    </citation>
    <scope>NUCLEOTIDE SEQUENCE [LARGE SCALE GENOMIC DNA]</scope>
    <source>
        <strain evidence="2">MY3</strain>
    </source>
</reference>
<dbReference type="AlphaFoldDB" id="A0A654LWJ7"/>
<organism evidence="1 2">
    <name type="scientific">Candidatus Nitrosocosmicus oleophilus</name>
    <dbReference type="NCBI Taxonomy" id="1353260"/>
    <lineage>
        <taxon>Archaea</taxon>
        <taxon>Nitrososphaerota</taxon>
        <taxon>Nitrososphaeria</taxon>
        <taxon>Nitrososphaerales</taxon>
        <taxon>Nitrososphaeraceae</taxon>
        <taxon>Candidatus Nitrosocosmicus</taxon>
    </lineage>
</organism>